<comment type="subcellular location">
    <subcellularLocation>
        <location evidence="2">Secreted</location>
    </subcellularLocation>
</comment>
<evidence type="ECO:0000256" key="6">
    <source>
        <dbReference type="ARBA" id="ARBA00022729"/>
    </source>
</evidence>
<comment type="caution">
    <text evidence="12">The sequence shown here is derived from an EMBL/GenBank/DDBJ whole genome shotgun (WGS) entry which is preliminary data.</text>
</comment>
<keyword evidence="9" id="KW-0472">Membrane</keyword>
<dbReference type="EC" id="4.2.2.23" evidence="4"/>
<evidence type="ECO:0000256" key="7">
    <source>
        <dbReference type="ARBA" id="ARBA00023239"/>
    </source>
</evidence>
<protein>
    <recommendedName>
        <fullName evidence="4">rhamnogalacturonan endolyase</fullName>
        <ecNumber evidence="4">4.2.2.23</ecNumber>
    </recommendedName>
</protein>
<comment type="similarity">
    <text evidence="3">Belongs to the polysaccharide lyase 4 family.</text>
</comment>
<sequence length="885" mass="100127">MDETSRLNPGIPRPPAHAKYDFATGKPRPRKGNCIKCFCIAFVVALLLALGINAIVLLMAFKKAEAPEFHIKTVKVSKFSTISPLNNDRVVLSTDVTFDVECNNKNPIVGVDLGDMEMQATWGEMDAHLGESRVEDFAQKAKGKKEIKVSAKNEVEISKKDVKPEDMKLDLTLFGEIKYFAGPFKTKKYPFMVSCSGVSPTSVNVGCNTKLYASGEAPSKSKQKPTPSPSPPQSGPSGESPTTSPSLESFPPVKLTVQDKYVILDNGLLAVTIAKPAGFVTGIKYNGIDNILDTVNPEDDRGYWDVVWALPGTKGTKGTFVRIIGKDFRVITDKEDRIELSFKFGGYDPSKATKKDVPLEIDQRYIMRRGESGVYSYGIFERKNWAPFGMPNARLAFKLQRQQFKYLVIADNRQREMPVPEDRLKPRGQELEYPEAVLLVDPMDPQFKGEVDDKYQYSMESQDIRVHGFICKDPPTGFWQITPSYEFRSGGPNKQFLTSHVGPSVLAMFVSAHYSGEELVPKFEEGEPWSHVYGPIFMYMNNVSKGEDFKLLWDDAKKKMEAEVKSWPYDFVASEAFPKANERVNVSGRFFVHDKLVENEKAPAKGAYIGLGPPGEAGSWQRDCKTYQFWTRTDEEGYFNITHVRVGNYNLFGWVRGYIGDYKYDKPINITVGENIDLGELVFEPPRDGPTVWEIGVPDRLAREFFIPDPNPKYINKLYVNHPDKFRQYGLWERYTELYPDEDLVYTVNSSDYKKDWFFAQVTRKIGARYNGTTWQVKFNLDNVEQNGNYKLRIAIASATNSDLEVRFNEPKPAPALFTSGRIGNDNSIARHGIHGLYWLYNIDVKGNLLQKGNNTLFLTQTKGVSPFQGIMYDYIRLEGPQKSN</sequence>
<keyword evidence="5" id="KW-0964">Secreted</keyword>
<evidence type="ECO:0000259" key="11">
    <source>
        <dbReference type="Pfam" id="PF14686"/>
    </source>
</evidence>
<proteinExistence type="inferred from homology"/>
<dbReference type="InterPro" id="IPR008979">
    <property type="entry name" value="Galactose-bd-like_sf"/>
</dbReference>
<dbReference type="SUPFAM" id="SSF49452">
    <property type="entry name" value="Starch-binding domain-like"/>
    <property type="match status" value="1"/>
</dbReference>
<dbReference type="GO" id="GO:0005576">
    <property type="term" value="C:extracellular region"/>
    <property type="evidence" value="ECO:0007669"/>
    <property type="project" value="UniProtKB-SubCell"/>
</dbReference>
<dbReference type="OrthoDB" id="2130367at2759"/>
<feature type="compositionally biased region" description="Low complexity" evidence="8">
    <location>
        <begin position="235"/>
        <end position="250"/>
    </location>
</feature>
<gene>
    <name evidence="12" type="ORF">Cgig2_025283</name>
</gene>
<dbReference type="InterPro" id="IPR010325">
    <property type="entry name" value="Rhamnogal_lyase"/>
</dbReference>
<keyword evidence="9" id="KW-0812">Transmembrane</keyword>
<dbReference type="SUPFAM" id="SSF74650">
    <property type="entry name" value="Galactose mutarotase-like"/>
    <property type="match status" value="1"/>
</dbReference>
<feature type="domain" description="Rhamnogalacturonan lyase" evidence="10">
    <location>
        <begin position="691"/>
        <end position="878"/>
    </location>
</feature>
<organism evidence="12 13">
    <name type="scientific">Carnegiea gigantea</name>
    <dbReference type="NCBI Taxonomy" id="171969"/>
    <lineage>
        <taxon>Eukaryota</taxon>
        <taxon>Viridiplantae</taxon>
        <taxon>Streptophyta</taxon>
        <taxon>Embryophyta</taxon>
        <taxon>Tracheophyta</taxon>
        <taxon>Spermatophyta</taxon>
        <taxon>Magnoliopsida</taxon>
        <taxon>eudicotyledons</taxon>
        <taxon>Gunneridae</taxon>
        <taxon>Pentapetalae</taxon>
        <taxon>Caryophyllales</taxon>
        <taxon>Cactineae</taxon>
        <taxon>Cactaceae</taxon>
        <taxon>Cactoideae</taxon>
        <taxon>Echinocereeae</taxon>
        <taxon>Carnegiea</taxon>
    </lineage>
</organism>
<dbReference type="InterPro" id="IPR013784">
    <property type="entry name" value="Carb-bd-like_fold"/>
</dbReference>
<dbReference type="Gene3D" id="2.70.98.10">
    <property type="match status" value="1"/>
</dbReference>
<evidence type="ECO:0000256" key="4">
    <source>
        <dbReference type="ARBA" id="ARBA00012437"/>
    </source>
</evidence>
<accession>A0A9Q1QFN5</accession>
<dbReference type="SUPFAM" id="SSF49785">
    <property type="entry name" value="Galactose-binding domain-like"/>
    <property type="match status" value="1"/>
</dbReference>
<feature type="region of interest" description="Disordered" evidence="8">
    <location>
        <begin position="214"/>
        <end position="250"/>
    </location>
</feature>
<dbReference type="GO" id="GO:0005975">
    <property type="term" value="P:carbohydrate metabolic process"/>
    <property type="evidence" value="ECO:0007669"/>
    <property type="project" value="InterPro"/>
</dbReference>
<evidence type="ECO:0000259" key="10">
    <source>
        <dbReference type="Pfam" id="PF14683"/>
    </source>
</evidence>
<feature type="domain" description="Rhamnogalacturonan lyase" evidence="11">
    <location>
        <begin position="605"/>
        <end position="677"/>
    </location>
</feature>
<dbReference type="Gene3D" id="2.60.120.260">
    <property type="entry name" value="Galactose-binding domain-like"/>
    <property type="match status" value="1"/>
</dbReference>
<keyword evidence="9" id="KW-1133">Transmembrane helix</keyword>
<dbReference type="InterPro" id="IPR029413">
    <property type="entry name" value="RG-lyase_II"/>
</dbReference>
<dbReference type="GO" id="GO:0102210">
    <property type="term" value="F:rhamnogalacturonan endolyase activity"/>
    <property type="evidence" value="ECO:0007669"/>
    <property type="project" value="UniProtKB-EC"/>
</dbReference>
<dbReference type="AlphaFoldDB" id="A0A9Q1QFN5"/>
<dbReference type="CDD" id="cd10320">
    <property type="entry name" value="RGL4_N"/>
    <property type="match status" value="1"/>
</dbReference>
<dbReference type="CDD" id="cd10316">
    <property type="entry name" value="RGL4_M"/>
    <property type="match status" value="1"/>
</dbReference>
<evidence type="ECO:0000256" key="1">
    <source>
        <dbReference type="ARBA" id="ARBA00001324"/>
    </source>
</evidence>
<dbReference type="GO" id="GO:0030246">
    <property type="term" value="F:carbohydrate binding"/>
    <property type="evidence" value="ECO:0007669"/>
    <property type="project" value="InterPro"/>
</dbReference>
<keyword evidence="6" id="KW-0732">Signal</keyword>
<dbReference type="PANTHER" id="PTHR32018:SF1">
    <property type="entry name" value="RHAMNOGALACTURONAN ENDOLYASE"/>
    <property type="match status" value="1"/>
</dbReference>
<dbReference type="InterPro" id="IPR029411">
    <property type="entry name" value="RG-lyase_III"/>
</dbReference>
<keyword evidence="7" id="KW-0456">Lyase</keyword>
<feature type="transmembrane region" description="Helical" evidence="9">
    <location>
        <begin position="37"/>
        <end position="61"/>
    </location>
</feature>
<evidence type="ECO:0000256" key="5">
    <source>
        <dbReference type="ARBA" id="ARBA00022525"/>
    </source>
</evidence>
<evidence type="ECO:0000256" key="3">
    <source>
        <dbReference type="ARBA" id="ARBA00010418"/>
    </source>
</evidence>
<feature type="region of interest" description="Disordered" evidence="8">
    <location>
        <begin position="1"/>
        <end position="22"/>
    </location>
</feature>
<reference evidence="12" key="1">
    <citation type="submission" date="2022-04" db="EMBL/GenBank/DDBJ databases">
        <title>Carnegiea gigantea Genome sequencing and assembly v2.</title>
        <authorList>
            <person name="Copetti D."/>
            <person name="Sanderson M.J."/>
            <person name="Burquez A."/>
            <person name="Wojciechowski M.F."/>
        </authorList>
    </citation>
    <scope>NUCLEOTIDE SEQUENCE</scope>
    <source>
        <strain evidence="12">SGP5-SGP5p</strain>
        <tissue evidence="12">Aerial part</tissue>
    </source>
</reference>
<dbReference type="EMBL" id="JAKOGI010000199">
    <property type="protein sequence ID" value="KAJ8440084.1"/>
    <property type="molecule type" value="Genomic_DNA"/>
</dbReference>
<dbReference type="Pfam" id="PF06045">
    <property type="entry name" value="Rhamnogal_lyase"/>
    <property type="match status" value="1"/>
</dbReference>
<keyword evidence="13" id="KW-1185">Reference proteome</keyword>
<evidence type="ECO:0000313" key="12">
    <source>
        <dbReference type="EMBL" id="KAJ8440084.1"/>
    </source>
</evidence>
<dbReference type="Pfam" id="PF14686">
    <property type="entry name" value="fn3_3"/>
    <property type="match status" value="1"/>
</dbReference>
<comment type="catalytic activity">
    <reaction evidence="1">
        <text>Endotype eliminative cleavage of L-alpha-rhamnopyranosyl-(1-&gt;4)-alpha-D-galactopyranosyluronic acid bonds of rhamnogalacturonan I domains in ramified hairy regions of pectin leaving L-rhamnopyranose at the reducing end and 4-deoxy-4,5-unsaturated D-galactopyranosyluronic acid at the non-reducing end.</text>
        <dbReference type="EC" id="4.2.2.23"/>
    </reaction>
</comment>
<dbReference type="Proteomes" id="UP001153076">
    <property type="component" value="Unassembled WGS sequence"/>
</dbReference>
<name>A0A9Q1QFN5_9CARY</name>
<dbReference type="InterPro" id="IPR014718">
    <property type="entry name" value="GH-type_carb-bd"/>
</dbReference>
<dbReference type="Pfam" id="PF14683">
    <property type="entry name" value="CBM-like"/>
    <property type="match status" value="1"/>
</dbReference>
<evidence type="ECO:0000256" key="2">
    <source>
        <dbReference type="ARBA" id="ARBA00004613"/>
    </source>
</evidence>
<dbReference type="CDD" id="cd10317">
    <property type="entry name" value="RGL4_C"/>
    <property type="match status" value="1"/>
</dbReference>
<dbReference type="InterPro" id="IPR051850">
    <property type="entry name" value="Polysacch_Lyase_4"/>
</dbReference>
<evidence type="ECO:0000313" key="13">
    <source>
        <dbReference type="Proteomes" id="UP001153076"/>
    </source>
</evidence>
<evidence type="ECO:0000256" key="9">
    <source>
        <dbReference type="SAM" id="Phobius"/>
    </source>
</evidence>
<dbReference type="InterPro" id="IPR011013">
    <property type="entry name" value="Gal_mutarotase_sf_dom"/>
</dbReference>
<dbReference type="PANTHER" id="PTHR32018">
    <property type="entry name" value="RHAMNOGALACTURONATE LYASE FAMILY PROTEIN"/>
    <property type="match status" value="1"/>
</dbReference>
<evidence type="ECO:0000256" key="8">
    <source>
        <dbReference type="SAM" id="MobiDB-lite"/>
    </source>
</evidence>